<dbReference type="InterPro" id="IPR009959">
    <property type="entry name" value="Cyclase_SnoaL-like"/>
</dbReference>
<evidence type="ECO:0000313" key="2">
    <source>
        <dbReference type="Proteomes" id="UP000287687"/>
    </source>
</evidence>
<dbReference type="SUPFAM" id="SSF54427">
    <property type="entry name" value="NTF2-like"/>
    <property type="match status" value="1"/>
</dbReference>
<accession>A0A444LHQ8</accession>
<dbReference type="OrthoDB" id="9810441at2"/>
<dbReference type="EMBL" id="SBIP01000002">
    <property type="protein sequence ID" value="RWX78454.1"/>
    <property type="molecule type" value="Genomic_DNA"/>
</dbReference>
<dbReference type="Gene3D" id="3.10.450.50">
    <property type="match status" value="1"/>
</dbReference>
<name>A0A444LHQ8_9HYPH</name>
<comment type="caution">
    <text evidence="1">The sequence shown here is derived from an EMBL/GenBank/DDBJ whole genome shotgun (WGS) entry which is preliminary data.</text>
</comment>
<dbReference type="RefSeq" id="WP_128442432.1">
    <property type="nucleotide sequence ID" value="NZ_SBIP01000002.1"/>
</dbReference>
<sequence>MSRDKELLAQIYRDYIACLNSQDWARLGQFVADDATHNGKQFGLAGYRAMLEKDFDDIPDLAFNIQLLACDPPYVASRLLFDCRPKGEFLGLPINGRRLSFAENVFYRFDNSKIVEVWSVIDKAAIEAQLQSDSGRGPV</sequence>
<dbReference type="PANTHER" id="PTHR38436">
    <property type="entry name" value="POLYKETIDE CYCLASE SNOAL-LIKE DOMAIN"/>
    <property type="match status" value="1"/>
</dbReference>
<dbReference type="InterPro" id="IPR032710">
    <property type="entry name" value="NTF2-like_dom_sf"/>
</dbReference>
<dbReference type="Proteomes" id="UP000287687">
    <property type="component" value="Unassembled WGS sequence"/>
</dbReference>
<organism evidence="1 2">
    <name type="scientific">Neorhizobium lilium</name>
    <dbReference type="NCBI Taxonomy" id="2503024"/>
    <lineage>
        <taxon>Bacteria</taxon>
        <taxon>Pseudomonadati</taxon>
        <taxon>Pseudomonadota</taxon>
        <taxon>Alphaproteobacteria</taxon>
        <taxon>Hyphomicrobiales</taxon>
        <taxon>Rhizobiaceae</taxon>
        <taxon>Rhizobium/Agrobacterium group</taxon>
        <taxon>Neorhizobium</taxon>
    </lineage>
</organism>
<gene>
    <name evidence="1" type="ORF">EPK99_07515</name>
</gene>
<dbReference type="Pfam" id="PF07366">
    <property type="entry name" value="SnoaL"/>
    <property type="match status" value="1"/>
</dbReference>
<protein>
    <submittedName>
        <fullName evidence="1">Ester cyclase</fullName>
    </submittedName>
</protein>
<reference evidence="1 2" key="1">
    <citation type="submission" date="2019-01" db="EMBL/GenBank/DDBJ databases">
        <title>The draft genome of Rhizobium sp. 24NR.</title>
        <authorList>
            <person name="Liu L."/>
            <person name="Liang L."/>
            <person name="Shi S."/>
            <person name="Xu L."/>
            <person name="Wang X."/>
            <person name="Li L."/>
            <person name="Zhang X."/>
        </authorList>
    </citation>
    <scope>NUCLEOTIDE SEQUENCE [LARGE SCALE GENOMIC DNA]</scope>
    <source>
        <strain evidence="1 2">24NR</strain>
    </source>
</reference>
<evidence type="ECO:0000313" key="1">
    <source>
        <dbReference type="EMBL" id="RWX78454.1"/>
    </source>
</evidence>
<dbReference type="PANTHER" id="PTHR38436:SF1">
    <property type="entry name" value="ESTER CYCLASE"/>
    <property type="match status" value="1"/>
</dbReference>
<keyword evidence="2" id="KW-1185">Reference proteome</keyword>
<dbReference type="GO" id="GO:0030638">
    <property type="term" value="P:polyketide metabolic process"/>
    <property type="evidence" value="ECO:0007669"/>
    <property type="project" value="InterPro"/>
</dbReference>
<dbReference type="AlphaFoldDB" id="A0A444LHQ8"/>
<proteinExistence type="predicted"/>